<evidence type="ECO:0000259" key="1">
    <source>
        <dbReference type="Pfam" id="PF09994"/>
    </source>
</evidence>
<dbReference type="InterPro" id="IPR018712">
    <property type="entry name" value="Tle1-like_cat"/>
</dbReference>
<name>A0A511YPL5_9FLAO</name>
<organism evidence="2 3">
    <name type="scientific">Chryseobacterium hagamense</name>
    <dbReference type="NCBI Taxonomy" id="395935"/>
    <lineage>
        <taxon>Bacteria</taxon>
        <taxon>Pseudomonadati</taxon>
        <taxon>Bacteroidota</taxon>
        <taxon>Flavobacteriia</taxon>
        <taxon>Flavobacteriales</taxon>
        <taxon>Weeksellaceae</taxon>
        <taxon>Chryseobacterium group</taxon>
        <taxon>Chryseobacterium</taxon>
    </lineage>
</organism>
<comment type="caution">
    <text evidence="2">The sequence shown here is derived from an EMBL/GenBank/DDBJ whole genome shotgun (WGS) entry which is preliminary data.</text>
</comment>
<keyword evidence="3" id="KW-1185">Reference proteome</keyword>
<gene>
    <name evidence="2" type="ORF">CHA01nite_28810</name>
</gene>
<dbReference type="EMBL" id="BJYJ01000018">
    <property type="protein sequence ID" value="GEN77141.1"/>
    <property type="molecule type" value="Genomic_DNA"/>
</dbReference>
<reference evidence="2 3" key="1">
    <citation type="submission" date="2019-07" db="EMBL/GenBank/DDBJ databases">
        <title>Whole genome shotgun sequence of Chryseobacterium hagamense NBRC 105253.</title>
        <authorList>
            <person name="Hosoyama A."/>
            <person name="Uohara A."/>
            <person name="Ohji S."/>
            <person name="Ichikawa N."/>
        </authorList>
    </citation>
    <scope>NUCLEOTIDE SEQUENCE [LARGE SCALE GENOMIC DNA]</scope>
    <source>
        <strain evidence="2 3">NBRC 105253</strain>
    </source>
</reference>
<proteinExistence type="predicted"/>
<dbReference type="Proteomes" id="UP000321863">
    <property type="component" value="Unassembled WGS sequence"/>
</dbReference>
<dbReference type="OrthoDB" id="4378831at2"/>
<dbReference type="AlphaFoldDB" id="A0A511YPL5"/>
<evidence type="ECO:0000313" key="3">
    <source>
        <dbReference type="Proteomes" id="UP000321863"/>
    </source>
</evidence>
<feature type="domain" description="T6SS Phospholipase effector Tle1-like catalytic" evidence="1">
    <location>
        <begin position="136"/>
        <end position="229"/>
    </location>
</feature>
<protein>
    <recommendedName>
        <fullName evidence="1">T6SS Phospholipase effector Tle1-like catalytic domain-containing protein</fullName>
    </recommendedName>
</protein>
<evidence type="ECO:0000313" key="2">
    <source>
        <dbReference type="EMBL" id="GEN77141.1"/>
    </source>
</evidence>
<dbReference type="RefSeq" id="WP_146942622.1">
    <property type="nucleotide sequence ID" value="NZ_BJYJ01000018.1"/>
</dbReference>
<accession>A0A511YPL5</accession>
<sequence length="449" mass="50838">MNYNIISVGVFFDGTGNNGPNTASLRKPDKNNESYYGEFTNIYKLFSLFNGDEKIYIEGIGTATGSGDNDFAIATCKNPSGTSGYSSEDKLEKAFSFARKLLSGEPAEYHFYIYGFSRGAMLARHFCYELLRECSEFSGHHIKVKFLGVFDTVESAAFSNYEVTVLQQTERALHICALHECRFFFPLTGLSEDAKERSDSRFITQHSEWKEIFVPGAHADVGGGYLEGSQSVYVSPAFTENRELFHYMESIRAAMEDERGNKIWDDLLSDYGLDDDGISLQAYIAKEWVYNELPKVYGQLMIAETNTKNKVFRTDFSQSDFEIDPCEHPCLIELSEALQDYVQTLSPDAKPVYHYSMLSDYIHISANFGLYHAALLQHPKGTAYAEFINNGLNVPGHSNDDHDKNGARLQSEIHHIEDSFVDYAYGTNIPNNDHWSRTILMKESLYNKC</sequence>
<dbReference type="PANTHER" id="PTHR33840:SF1">
    <property type="entry name" value="TLE1 PHOSPHOLIPASE DOMAIN-CONTAINING PROTEIN"/>
    <property type="match status" value="1"/>
</dbReference>
<dbReference type="Pfam" id="PF09994">
    <property type="entry name" value="T6SS_Tle1-like_cat"/>
    <property type="match status" value="2"/>
</dbReference>
<dbReference type="PANTHER" id="PTHR33840">
    <property type="match status" value="1"/>
</dbReference>
<feature type="domain" description="T6SS Phospholipase effector Tle1-like catalytic" evidence="1">
    <location>
        <begin position="10"/>
        <end position="126"/>
    </location>
</feature>